<dbReference type="OrthoDB" id="6479806at2"/>
<dbReference type="AlphaFoldDB" id="A0A2U8I7T3"/>
<protein>
    <submittedName>
        <fullName evidence="2">Uncharacterized protein</fullName>
    </submittedName>
</protein>
<sequence>MPKKIIFFYLTAIGSGCLLGIFFGILHAYYNPMYQLSGYWKNNYFLSTQNGQYHINSRVSIMGQVIKFSSDVYDEQAMLKVSRNLFYRVVDIKNNTFEREIISMTPNDIDDEVLNLLLKNPIFISRPTFYVLDNKTILLELSQSHILASVRLLKRSDRVPFAE</sequence>
<keyword evidence="1" id="KW-0812">Transmembrane</keyword>
<proteinExistence type="predicted"/>
<reference evidence="2 3" key="1">
    <citation type="submission" date="2017-05" db="EMBL/GenBank/DDBJ databases">
        <title>Genome sequence of Candidatus Fukatsuia symbiotica and Candidatus Hamiltonella defensa from Acyrthosiphon pisum strain 5D.</title>
        <authorList>
            <person name="Patel V.A."/>
            <person name="Chevignon G."/>
            <person name="Russell J.A."/>
            <person name="Oliver K.M."/>
        </authorList>
    </citation>
    <scope>NUCLEOTIDE SEQUENCE [LARGE SCALE GENOMIC DNA]</scope>
    <source>
        <strain evidence="2 3">5D</strain>
    </source>
</reference>
<evidence type="ECO:0000313" key="2">
    <source>
        <dbReference type="EMBL" id="AWK15169.1"/>
    </source>
</evidence>
<evidence type="ECO:0000313" key="3">
    <source>
        <dbReference type="Proteomes" id="UP000261875"/>
    </source>
</evidence>
<dbReference type="RefSeq" id="WP_083429621.1">
    <property type="nucleotide sequence ID" value="NZ_CP021659.1"/>
</dbReference>
<keyword evidence="1" id="KW-1133">Transmembrane helix</keyword>
<dbReference type="Proteomes" id="UP000261875">
    <property type="component" value="Chromosome"/>
</dbReference>
<organism evidence="2 3">
    <name type="scientific">Candidatus Fukatsuia symbiotica</name>
    <dbReference type="NCBI Taxonomy" id="1878942"/>
    <lineage>
        <taxon>Bacteria</taxon>
        <taxon>Pseudomonadati</taxon>
        <taxon>Pseudomonadota</taxon>
        <taxon>Gammaproteobacteria</taxon>
        <taxon>Enterobacterales</taxon>
        <taxon>Yersiniaceae</taxon>
        <taxon>Candidatus Fukatsuia</taxon>
    </lineage>
</organism>
<keyword evidence="1" id="KW-0472">Membrane</keyword>
<keyword evidence="3" id="KW-1185">Reference proteome</keyword>
<dbReference type="STRING" id="1878942.GCA_900128755_00839"/>
<name>A0A2U8I7T3_9GAMM</name>
<dbReference type="EMBL" id="CP021659">
    <property type="protein sequence ID" value="AWK15169.1"/>
    <property type="molecule type" value="Genomic_DNA"/>
</dbReference>
<evidence type="ECO:0000256" key="1">
    <source>
        <dbReference type="SAM" id="Phobius"/>
    </source>
</evidence>
<accession>A0A2U8I7T3</accession>
<dbReference type="KEGG" id="fsm:CCS41_12905"/>
<dbReference type="PROSITE" id="PS51257">
    <property type="entry name" value="PROKAR_LIPOPROTEIN"/>
    <property type="match status" value="1"/>
</dbReference>
<gene>
    <name evidence="2" type="ORF">CCS41_12905</name>
</gene>
<feature type="transmembrane region" description="Helical" evidence="1">
    <location>
        <begin position="6"/>
        <end position="30"/>
    </location>
</feature>